<dbReference type="Proteomes" id="UP001595839">
    <property type="component" value="Unassembled WGS sequence"/>
</dbReference>
<sequence>MRTDSSPGTLPAREHLPAATAGTPVLDVVIPVYNEEKDLQPCVQRLHDHLTRTFPYSFRITVADNASTDTTPEVARRLAARIPEVRNFRLEQKGRGRALRTVWSASDAPILAYMDVDLSTDLNALLPLVAPLISGHSDLAIGSRLARSSRVVRGPKREFISRAYNLILRGSLQARFSDAQCGFKAIRRDVAQVLLPLVEDTGWFFDTEMLVLAERAGLRIHEVPVDWVDDPDSTVHIVKTATDDLKGVWRVGKALATGSLSLDRLTRPFGDDPRDREIQDVPKGLARQLVGFCVVGGLSTLFYLLLYSGFRQFSGSQVANALALLVSAVANTAANRRLTFGVRGRGGAVKHQAQGLVVFGIGLALTSGSLVALNAATSSPAHSTELAVLIAANLAATVMRFLLFRVWVFADRREADAVAPTRSQPTQPTRSQPTQPTRSQPTQPTQPTQPQSTQPTQPQSTQPTQPTQPTGVVASHIPAAPAHGPMPQRTSTSNTSSSSTTTFDSTTQFRAGEAADGTWREATMRLQPMRRPHDTDPGDAR</sequence>
<keyword evidence="10" id="KW-0735">Signal-anchor</keyword>
<evidence type="ECO:0000256" key="9">
    <source>
        <dbReference type="ARBA" id="ARBA00022824"/>
    </source>
</evidence>
<keyword evidence="11 15" id="KW-1133">Transmembrane helix</keyword>
<comment type="subcellular location">
    <subcellularLocation>
        <location evidence="2">Endoplasmic reticulum membrane</location>
        <topology evidence="2">Single-pass membrane protein</topology>
    </subcellularLocation>
    <subcellularLocation>
        <location evidence="1">Membrane</location>
        <topology evidence="1">Multi-pass membrane protein</topology>
    </subcellularLocation>
</comment>
<dbReference type="CDD" id="cd04188">
    <property type="entry name" value="DPG_synthase"/>
    <property type="match status" value="1"/>
</dbReference>
<protein>
    <recommendedName>
        <fullName evidence="5">dolichyl-phosphate beta-glucosyltransferase</fullName>
        <ecNumber evidence="5">2.4.1.117</ecNumber>
    </recommendedName>
</protein>
<evidence type="ECO:0000256" key="10">
    <source>
        <dbReference type="ARBA" id="ARBA00022968"/>
    </source>
</evidence>
<reference evidence="19" key="1">
    <citation type="journal article" date="2019" name="Int. J. Syst. Evol. Microbiol.">
        <title>The Global Catalogue of Microorganisms (GCM) 10K type strain sequencing project: providing services to taxonomists for standard genome sequencing and annotation.</title>
        <authorList>
            <consortium name="The Broad Institute Genomics Platform"/>
            <consortium name="The Broad Institute Genome Sequencing Center for Infectious Disease"/>
            <person name="Wu L."/>
            <person name="Ma J."/>
        </authorList>
    </citation>
    <scope>NUCLEOTIDE SEQUENCE [LARGE SCALE GENOMIC DNA]</scope>
    <source>
        <strain evidence="19">CGMCC 4.7177</strain>
    </source>
</reference>
<dbReference type="GO" id="GO:0016757">
    <property type="term" value="F:glycosyltransferase activity"/>
    <property type="evidence" value="ECO:0007669"/>
    <property type="project" value="UniProtKB-KW"/>
</dbReference>
<evidence type="ECO:0000259" key="17">
    <source>
        <dbReference type="Pfam" id="PF04138"/>
    </source>
</evidence>
<keyword evidence="9" id="KW-0256">Endoplasmic reticulum</keyword>
<dbReference type="PANTHER" id="PTHR10859:SF91">
    <property type="entry name" value="DOLICHYL-PHOSPHATE BETA-GLUCOSYLTRANSFERASE"/>
    <property type="match status" value="1"/>
</dbReference>
<dbReference type="PANTHER" id="PTHR10859">
    <property type="entry name" value="GLYCOSYL TRANSFERASE"/>
    <property type="match status" value="1"/>
</dbReference>
<dbReference type="RefSeq" id="WP_381171317.1">
    <property type="nucleotide sequence ID" value="NZ_JBHSFK010000036.1"/>
</dbReference>
<accession>A0ABV9B2W0</accession>
<evidence type="ECO:0000256" key="8">
    <source>
        <dbReference type="ARBA" id="ARBA00022692"/>
    </source>
</evidence>
<dbReference type="EMBL" id="JBHSFK010000036">
    <property type="protein sequence ID" value="MFC4505651.1"/>
    <property type="molecule type" value="Genomic_DNA"/>
</dbReference>
<evidence type="ECO:0000256" key="11">
    <source>
        <dbReference type="ARBA" id="ARBA00022989"/>
    </source>
</evidence>
<evidence type="ECO:0000256" key="4">
    <source>
        <dbReference type="ARBA" id="ARBA00006739"/>
    </source>
</evidence>
<evidence type="ECO:0000256" key="5">
    <source>
        <dbReference type="ARBA" id="ARBA00012583"/>
    </source>
</evidence>
<keyword evidence="12 15" id="KW-0472">Membrane</keyword>
<evidence type="ECO:0000256" key="12">
    <source>
        <dbReference type="ARBA" id="ARBA00023136"/>
    </source>
</evidence>
<evidence type="ECO:0000256" key="1">
    <source>
        <dbReference type="ARBA" id="ARBA00004141"/>
    </source>
</evidence>
<dbReference type="InterPro" id="IPR007267">
    <property type="entry name" value="GtrA_DPMS_TM"/>
</dbReference>
<feature type="transmembrane region" description="Helical" evidence="15">
    <location>
        <begin position="289"/>
        <end position="310"/>
    </location>
</feature>
<dbReference type="Pfam" id="PF00535">
    <property type="entry name" value="Glycos_transf_2"/>
    <property type="match status" value="1"/>
</dbReference>
<organism evidence="18 19">
    <name type="scientific">Streptomyces vulcanius</name>
    <dbReference type="NCBI Taxonomy" id="1441876"/>
    <lineage>
        <taxon>Bacteria</taxon>
        <taxon>Bacillati</taxon>
        <taxon>Actinomycetota</taxon>
        <taxon>Actinomycetes</taxon>
        <taxon>Kitasatosporales</taxon>
        <taxon>Streptomycetaceae</taxon>
        <taxon>Streptomyces</taxon>
    </lineage>
</organism>
<feature type="compositionally biased region" description="Low complexity" evidence="14">
    <location>
        <begin position="490"/>
        <end position="507"/>
    </location>
</feature>
<feature type="region of interest" description="Disordered" evidence="14">
    <location>
        <begin position="416"/>
        <end position="541"/>
    </location>
</feature>
<evidence type="ECO:0000313" key="18">
    <source>
        <dbReference type="EMBL" id="MFC4505651.1"/>
    </source>
</evidence>
<keyword evidence="7 18" id="KW-0808">Transferase</keyword>
<proteinExistence type="inferred from homology"/>
<dbReference type="EC" id="2.4.1.117" evidence="5"/>
<keyword evidence="8 15" id="KW-0812">Transmembrane</keyword>
<dbReference type="Gene3D" id="3.90.550.10">
    <property type="entry name" value="Spore Coat Polysaccharide Biosynthesis Protein SpsA, Chain A"/>
    <property type="match status" value="1"/>
</dbReference>
<keyword evidence="6 18" id="KW-0328">Glycosyltransferase</keyword>
<evidence type="ECO:0000313" key="19">
    <source>
        <dbReference type="Proteomes" id="UP001595839"/>
    </source>
</evidence>
<dbReference type="InterPro" id="IPR035518">
    <property type="entry name" value="DPG_synthase"/>
</dbReference>
<feature type="domain" description="Glycosyltransferase 2-like" evidence="16">
    <location>
        <begin position="28"/>
        <end position="192"/>
    </location>
</feature>
<evidence type="ECO:0000256" key="15">
    <source>
        <dbReference type="SAM" id="Phobius"/>
    </source>
</evidence>
<keyword evidence="19" id="KW-1185">Reference proteome</keyword>
<feature type="transmembrane region" description="Helical" evidence="15">
    <location>
        <begin position="355"/>
        <end position="374"/>
    </location>
</feature>
<comment type="catalytic activity">
    <reaction evidence="13">
        <text>a di-trans,poly-cis-dolichyl phosphate + UDP-alpha-D-glucose = a di-trans,poly-cis-dolichyl beta-D-glucosyl phosphate + UDP</text>
        <dbReference type="Rhea" id="RHEA:15401"/>
        <dbReference type="Rhea" id="RHEA-COMP:19498"/>
        <dbReference type="Rhea" id="RHEA-COMP:19502"/>
        <dbReference type="ChEBI" id="CHEBI:57525"/>
        <dbReference type="ChEBI" id="CHEBI:57683"/>
        <dbReference type="ChEBI" id="CHEBI:58223"/>
        <dbReference type="ChEBI" id="CHEBI:58885"/>
        <dbReference type="EC" id="2.4.1.117"/>
    </reaction>
    <physiologicalReaction direction="left-to-right" evidence="13">
        <dbReference type="Rhea" id="RHEA:15402"/>
    </physiologicalReaction>
</comment>
<evidence type="ECO:0000259" key="16">
    <source>
        <dbReference type="Pfam" id="PF00535"/>
    </source>
</evidence>
<evidence type="ECO:0000256" key="6">
    <source>
        <dbReference type="ARBA" id="ARBA00022676"/>
    </source>
</evidence>
<gene>
    <name evidence="18" type="ORF">ACFPIH_40375</name>
</gene>
<evidence type="ECO:0000256" key="14">
    <source>
        <dbReference type="SAM" id="MobiDB-lite"/>
    </source>
</evidence>
<feature type="transmembrane region" description="Helical" evidence="15">
    <location>
        <begin position="386"/>
        <end position="403"/>
    </location>
</feature>
<comment type="similarity">
    <text evidence="4">Belongs to the glycosyltransferase 2 family.</text>
</comment>
<dbReference type="InterPro" id="IPR029044">
    <property type="entry name" value="Nucleotide-diphossugar_trans"/>
</dbReference>
<comment type="caution">
    <text evidence="18">The sequence shown here is derived from an EMBL/GenBank/DDBJ whole genome shotgun (WGS) entry which is preliminary data.</text>
</comment>
<feature type="compositionally biased region" description="Basic and acidic residues" evidence="14">
    <location>
        <begin position="531"/>
        <end position="541"/>
    </location>
</feature>
<evidence type="ECO:0000256" key="3">
    <source>
        <dbReference type="ARBA" id="ARBA00004922"/>
    </source>
</evidence>
<feature type="compositionally biased region" description="Low complexity" evidence="14">
    <location>
        <begin position="420"/>
        <end position="470"/>
    </location>
</feature>
<evidence type="ECO:0000256" key="2">
    <source>
        <dbReference type="ARBA" id="ARBA00004389"/>
    </source>
</evidence>
<dbReference type="SUPFAM" id="SSF53448">
    <property type="entry name" value="Nucleotide-diphospho-sugar transferases"/>
    <property type="match status" value="1"/>
</dbReference>
<dbReference type="InterPro" id="IPR001173">
    <property type="entry name" value="Glyco_trans_2-like"/>
</dbReference>
<evidence type="ECO:0000256" key="13">
    <source>
        <dbReference type="ARBA" id="ARBA00045097"/>
    </source>
</evidence>
<feature type="domain" description="GtrA/DPMS transmembrane" evidence="17">
    <location>
        <begin position="292"/>
        <end position="409"/>
    </location>
</feature>
<dbReference type="Pfam" id="PF04138">
    <property type="entry name" value="GtrA_DPMS_TM"/>
    <property type="match status" value="1"/>
</dbReference>
<evidence type="ECO:0000256" key="7">
    <source>
        <dbReference type="ARBA" id="ARBA00022679"/>
    </source>
</evidence>
<name>A0ABV9B2W0_9ACTN</name>
<comment type="pathway">
    <text evidence="3">Protein modification; protein glycosylation.</text>
</comment>